<feature type="signal peptide" evidence="1">
    <location>
        <begin position="1"/>
        <end position="19"/>
    </location>
</feature>
<proteinExistence type="predicted"/>
<evidence type="ECO:0000256" key="1">
    <source>
        <dbReference type="SAM" id="SignalP"/>
    </source>
</evidence>
<dbReference type="AlphaFoldDB" id="F9UE67"/>
<dbReference type="eggNOG" id="ENOG5033K5K">
    <property type="taxonomic scope" value="Bacteria"/>
</dbReference>
<protein>
    <submittedName>
        <fullName evidence="2">Uncharacterized protein</fullName>
    </submittedName>
</protein>
<keyword evidence="1" id="KW-0732">Signal</keyword>
<evidence type="ECO:0000313" key="3">
    <source>
        <dbReference type="Proteomes" id="UP000005459"/>
    </source>
</evidence>
<name>F9UE67_9GAMM</name>
<organism evidence="2 3">
    <name type="scientific">Thiocapsa marina 5811</name>
    <dbReference type="NCBI Taxonomy" id="768671"/>
    <lineage>
        <taxon>Bacteria</taxon>
        <taxon>Pseudomonadati</taxon>
        <taxon>Pseudomonadota</taxon>
        <taxon>Gammaproteobacteria</taxon>
        <taxon>Chromatiales</taxon>
        <taxon>Chromatiaceae</taxon>
        <taxon>Thiocapsa</taxon>
    </lineage>
</organism>
<sequence>MRIRLVVSFCAVATLPCGAVAVMQGTSAPPARSAADIVVKGAHESEVRSAVLENGPLFPVAMTDSSIPEIEPADGASPTVTVLGEAVHTTDPEALQEAILTPLFDRYAAEHGIEAEPAEIDTFVEHLRQGLAAEGLTAEEGLTPEETAEIDGMRRDVARAIIRQWKINKALHAQYGGRIIYQQLGPEPLDAYREFLQQRRAEGAFRIQDPALAEGFWRYFTDESIHDFMTPGGADAARAFKVPPWEDTP</sequence>
<dbReference type="EMBL" id="AFWV01000010">
    <property type="protein sequence ID" value="EGV17624.1"/>
    <property type="molecule type" value="Genomic_DNA"/>
</dbReference>
<feature type="chain" id="PRO_5003394323" evidence="1">
    <location>
        <begin position="20"/>
        <end position="249"/>
    </location>
</feature>
<accession>F9UE67</accession>
<dbReference type="Proteomes" id="UP000005459">
    <property type="component" value="Unassembled WGS sequence"/>
</dbReference>
<keyword evidence="3" id="KW-1185">Reference proteome</keyword>
<gene>
    <name evidence="2" type="ORF">ThimaDRAFT_3169</name>
</gene>
<reference evidence="2 3" key="1">
    <citation type="submission" date="2011-06" db="EMBL/GenBank/DDBJ databases">
        <title>The draft genome of Thiocapsa marina 5811.</title>
        <authorList>
            <consortium name="US DOE Joint Genome Institute (JGI-PGF)"/>
            <person name="Lucas S."/>
            <person name="Han J."/>
            <person name="Cheng J.-F."/>
            <person name="Goodwin L."/>
            <person name="Pitluck S."/>
            <person name="Peters L."/>
            <person name="Land M.L."/>
            <person name="Hauser L."/>
            <person name="Vogl K."/>
            <person name="Liu Z."/>
            <person name="Imhoff J."/>
            <person name="Thiel V."/>
            <person name="Frigaard N.-U."/>
            <person name="Bryant D."/>
            <person name="Woyke T.J."/>
        </authorList>
    </citation>
    <scope>NUCLEOTIDE SEQUENCE [LARGE SCALE GENOMIC DNA]</scope>
    <source>
        <strain evidence="2 3">5811</strain>
    </source>
</reference>
<evidence type="ECO:0000313" key="2">
    <source>
        <dbReference type="EMBL" id="EGV17624.1"/>
    </source>
</evidence>